<evidence type="ECO:0000256" key="1">
    <source>
        <dbReference type="SAM" id="Phobius"/>
    </source>
</evidence>
<dbReference type="Proteomes" id="UP000241193">
    <property type="component" value="Unassembled WGS sequence"/>
</dbReference>
<evidence type="ECO:0000313" key="3">
    <source>
        <dbReference type="Proteomes" id="UP000241193"/>
    </source>
</evidence>
<keyword evidence="1" id="KW-0812">Transmembrane</keyword>
<feature type="transmembrane region" description="Helical" evidence="1">
    <location>
        <begin position="81"/>
        <end position="99"/>
    </location>
</feature>
<keyword evidence="1" id="KW-1133">Transmembrane helix</keyword>
<keyword evidence="3" id="KW-1185">Reference proteome</keyword>
<evidence type="ECO:0000313" key="2">
    <source>
        <dbReference type="EMBL" id="PTD95526.1"/>
    </source>
</evidence>
<dbReference type="AlphaFoldDB" id="A0A2T4ICS2"/>
<proteinExistence type="predicted"/>
<reference evidence="2 3" key="1">
    <citation type="submission" date="2018-03" db="EMBL/GenBank/DDBJ databases">
        <authorList>
            <person name="Keele B.F."/>
        </authorList>
    </citation>
    <scope>NUCLEOTIDE SEQUENCE [LARGE SCALE GENOMIC DNA]</scope>
    <source>
        <strain evidence="2 3">D20</strain>
    </source>
</reference>
<reference evidence="2 3" key="2">
    <citation type="submission" date="2018-04" db="EMBL/GenBank/DDBJ databases">
        <title>Thauera lacus sp. nov., isolated from an saline lake in Inner Mongolia, China.</title>
        <authorList>
            <person name="Liang Q.-Y."/>
        </authorList>
    </citation>
    <scope>NUCLEOTIDE SEQUENCE [LARGE SCALE GENOMIC DNA]</scope>
    <source>
        <strain evidence="2 3">D20</strain>
    </source>
</reference>
<comment type="caution">
    <text evidence="2">The sequence shown here is derived from an EMBL/GenBank/DDBJ whole genome shotgun (WGS) entry which is preliminary data.</text>
</comment>
<keyword evidence="1" id="KW-0472">Membrane</keyword>
<dbReference type="EMBL" id="PZKC01000012">
    <property type="protein sequence ID" value="PTD95526.1"/>
    <property type="molecule type" value="Genomic_DNA"/>
</dbReference>
<sequence length="118" mass="12882">MRTFQAFVILLCVFGGAWLLNGPEFFMPARHDPSHGVYFSGTSSRLLGAGLLLVAWLGLSVKRHAGRGSGKAPPRHWQVRYFMLLMLALALIGTAFHVGEHGPSPHHREATAPRPDGV</sequence>
<name>A0A2T4ICS2_9RHOO</name>
<dbReference type="RefSeq" id="WP_107494308.1">
    <property type="nucleotide sequence ID" value="NZ_PZKC01000012.1"/>
</dbReference>
<gene>
    <name evidence="2" type="ORF">C8261_13805</name>
</gene>
<accession>A0A2T4ICS2</accession>
<feature type="transmembrane region" description="Helical" evidence="1">
    <location>
        <begin position="43"/>
        <end position="61"/>
    </location>
</feature>
<organism evidence="2 3">
    <name type="scientific">Pseudothauera lacus</name>
    <dbReference type="NCBI Taxonomy" id="2136175"/>
    <lineage>
        <taxon>Bacteria</taxon>
        <taxon>Pseudomonadati</taxon>
        <taxon>Pseudomonadota</taxon>
        <taxon>Betaproteobacteria</taxon>
        <taxon>Rhodocyclales</taxon>
        <taxon>Zoogloeaceae</taxon>
        <taxon>Pseudothauera</taxon>
    </lineage>
</organism>
<protein>
    <submittedName>
        <fullName evidence="2">Uncharacterized protein</fullName>
    </submittedName>
</protein>
<dbReference type="OrthoDB" id="5298384at2"/>